<dbReference type="Proteomes" id="UP001339962">
    <property type="component" value="Unassembled WGS sequence"/>
</dbReference>
<evidence type="ECO:0000313" key="2">
    <source>
        <dbReference type="EMBL" id="MED5051107.1"/>
    </source>
</evidence>
<reference evidence="2 3" key="1">
    <citation type="submission" date="2023-03" db="EMBL/GenBank/DDBJ databases">
        <title>Bacillus Genome Sequencing.</title>
        <authorList>
            <person name="Dunlap C."/>
        </authorList>
    </citation>
    <scope>NUCLEOTIDE SEQUENCE [LARGE SCALE GENOMIC DNA]</scope>
    <source>
        <strain evidence="2 3">NRS-38</strain>
    </source>
</reference>
<gene>
    <name evidence="2" type="ORF">P9850_04360</name>
</gene>
<protein>
    <submittedName>
        <fullName evidence="2">Uncharacterized protein</fullName>
    </submittedName>
</protein>
<feature type="region of interest" description="Disordered" evidence="1">
    <location>
        <begin position="38"/>
        <end position="68"/>
    </location>
</feature>
<feature type="compositionally biased region" description="Low complexity" evidence="1">
    <location>
        <begin position="56"/>
        <end position="68"/>
    </location>
</feature>
<dbReference type="RefSeq" id="WP_080862086.1">
    <property type="nucleotide sequence ID" value="NZ_JAHSSG010000001.1"/>
</dbReference>
<evidence type="ECO:0000256" key="1">
    <source>
        <dbReference type="SAM" id="MobiDB-lite"/>
    </source>
</evidence>
<sequence length="68" mass="7739">MEKHCSMRLLNGSMYKMPEMEQMKRGIAHLQGEVKRFKEDASAQKEDVAMLKRESSSLTSSTEKSSIS</sequence>
<accession>A0ABD5IT11</accession>
<proteinExistence type="predicted"/>
<dbReference type="EMBL" id="JARTLI010000004">
    <property type="protein sequence ID" value="MED5051107.1"/>
    <property type="molecule type" value="Genomic_DNA"/>
</dbReference>
<evidence type="ECO:0000313" key="3">
    <source>
        <dbReference type="Proteomes" id="UP001339962"/>
    </source>
</evidence>
<name>A0ABD5IT11_9BACL</name>
<feature type="compositionally biased region" description="Basic and acidic residues" evidence="1">
    <location>
        <begin position="38"/>
        <end position="55"/>
    </location>
</feature>
<dbReference type="AlphaFoldDB" id="A0ABD5IT11"/>
<organism evidence="2 3">
    <name type="scientific">Anoxybacteroides rupiense</name>
    <dbReference type="NCBI Taxonomy" id="311460"/>
    <lineage>
        <taxon>Bacteria</taxon>
        <taxon>Bacillati</taxon>
        <taxon>Bacillota</taxon>
        <taxon>Bacilli</taxon>
        <taxon>Bacillales</taxon>
        <taxon>Anoxybacillaceae</taxon>
        <taxon>Anoxybacteroides</taxon>
    </lineage>
</organism>
<comment type="caution">
    <text evidence="2">The sequence shown here is derived from an EMBL/GenBank/DDBJ whole genome shotgun (WGS) entry which is preliminary data.</text>
</comment>